<dbReference type="SUPFAM" id="SSF53756">
    <property type="entry name" value="UDP-Glycosyltransferase/glycogen phosphorylase"/>
    <property type="match status" value="1"/>
</dbReference>
<protein>
    <recommendedName>
        <fullName evidence="1">D-inositol 3-phosphate glycosyltransferase</fullName>
    </recommendedName>
</protein>
<evidence type="ECO:0000259" key="4">
    <source>
        <dbReference type="Pfam" id="PF00534"/>
    </source>
</evidence>
<dbReference type="InterPro" id="IPR028098">
    <property type="entry name" value="Glyco_trans_4-like_N"/>
</dbReference>
<dbReference type="AlphaFoldDB" id="A0A2N6PHT5"/>
<evidence type="ECO:0000256" key="1">
    <source>
        <dbReference type="ARBA" id="ARBA00021292"/>
    </source>
</evidence>
<gene>
    <name evidence="6" type="ORF">CJ198_07570</name>
</gene>
<dbReference type="Gene3D" id="3.40.50.2000">
    <property type="entry name" value="Glycogen Phosphorylase B"/>
    <property type="match status" value="2"/>
</dbReference>
<dbReference type="EMBL" id="PNFZ01000003">
    <property type="protein sequence ID" value="PMB98217.1"/>
    <property type="molecule type" value="Genomic_DNA"/>
</dbReference>
<dbReference type="GO" id="GO:1901137">
    <property type="term" value="P:carbohydrate derivative biosynthetic process"/>
    <property type="evidence" value="ECO:0007669"/>
    <property type="project" value="UniProtKB-ARBA"/>
</dbReference>
<evidence type="ECO:0000256" key="3">
    <source>
        <dbReference type="ARBA" id="ARBA00022679"/>
    </source>
</evidence>
<dbReference type="InterPro" id="IPR001296">
    <property type="entry name" value="Glyco_trans_1"/>
</dbReference>
<keyword evidence="3" id="KW-0808">Transferase</keyword>
<evidence type="ECO:0000313" key="7">
    <source>
        <dbReference type="Proteomes" id="UP000235703"/>
    </source>
</evidence>
<feature type="domain" description="Glycosyltransferase subfamily 4-like N-terminal" evidence="5">
    <location>
        <begin position="45"/>
        <end position="226"/>
    </location>
</feature>
<evidence type="ECO:0000313" key="6">
    <source>
        <dbReference type="EMBL" id="PMB98217.1"/>
    </source>
</evidence>
<dbReference type="GO" id="GO:0016757">
    <property type="term" value="F:glycosyltransferase activity"/>
    <property type="evidence" value="ECO:0007669"/>
    <property type="project" value="UniProtKB-KW"/>
</dbReference>
<comment type="caution">
    <text evidence="6">The sequence shown here is derived from an EMBL/GenBank/DDBJ whole genome shotgun (WGS) entry which is preliminary data.</text>
</comment>
<reference evidence="6 7" key="1">
    <citation type="submission" date="2017-09" db="EMBL/GenBank/DDBJ databases">
        <title>Bacterial strain isolated from the female urinary microbiota.</title>
        <authorList>
            <person name="Thomas-White K."/>
            <person name="Kumar N."/>
            <person name="Forster S."/>
            <person name="Putonti C."/>
            <person name="Lawley T."/>
            <person name="Wolfe A.J."/>
        </authorList>
    </citation>
    <scope>NUCLEOTIDE SEQUENCE [LARGE SCALE GENOMIC DNA]</scope>
    <source>
        <strain evidence="6 7">UMB0680</strain>
    </source>
</reference>
<keyword evidence="2" id="KW-0328">Glycosyltransferase</keyword>
<dbReference type="PANTHER" id="PTHR45947">
    <property type="entry name" value="SULFOQUINOVOSYL TRANSFERASE SQD2"/>
    <property type="match status" value="1"/>
</dbReference>
<sequence>MEGPLRSPPHPHRLLQRRGHPTSVNIALISLHTAPDAQPGQGDAGGLNVYVRATATELAARGHQVEIITADPALSVDEATARPGPAPEAPITWAASSHLGPGVRVHRLHTPARTKEDLLTHLDGIASALAELPQLADCQVIWAHYWISAAAVLRMRETHGTGAKFVVSFHTIGAVKDRDTGTRREPADRLAAEPRIAAAADLAIANTPAERSDIIDLLGTPPARVIAAVPGIDHTVYTPGDRHAARHRLGLGTDPVLLAVGRMQHIKGTDVAIAAMQELRDQLPSARLYMLGAASGTDTQTAGAMAEAATAEPAITVLPPEPAERLADWYRAADAVLVPSRSESFGFAAAEAAACGTPVIAAAVGGLRHIVTPVTGVLLESHDPEVWAQAIARLLGDDDTRAQMAAAAVRQAARFTWEHCVDTVLNGLSGVGATA</sequence>
<dbReference type="Pfam" id="PF13579">
    <property type="entry name" value="Glyco_trans_4_4"/>
    <property type="match status" value="1"/>
</dbReference>
<dbReference type="Pfam" id="PF00534">
    <property type="entry name" value="Glycos_transf_1"/>
    <property type="match status" value="1"/>
</dbReference>
<accession>A0A2N6PHT5</accession>
<dbReference type="Proteomes" id="UP000235703">
    <property type="component" value="Unassembled WGS sequence"/>
</dbReference>
<dbReference type="PANTHER" id="PTHR45947:SF3">
    <property type="entry name" value="SULFOQUINOVOSYL TRANSFERASE SQD2"/>
    <property type="match status" value="1"/>
</dbReference>
<keyword evidence="7" id="KW-1185">Reference proteome</keyword>
<evidence type="ECO:0000256" key="2">
    <source>
        <dbReference type="ARBA" id="ARBA00022676"/>
    </source>
</evidence>
<name>A0A2N6PHT5_9MICO</name>
<feature type="domain" description="Glycosyl transferase family 1" evidence="4">
    <location>
        <begin position="247"/>
        <end position="408"/>
    </location>
</feature>
<organism evidence="6 7">
    <name type="scientific">Brevibacterium luteolum</name>
    <dbReference type="NCBI Taxonomy" id="199591"/>
    <lineage>
        <taxon>Bacteria</taxon>
        <taxon>Bacillati</taxon>
        <taxon>Actinomycetota</taxon>
        <taxon>Actinomycetes</taxon>
        <taxon>Micrococcales</taxon>
        <taxon>Brevibacteriaceae</taxon>
        <taxon>Brevibacterium</taxon>
    </lineage>
</organism>
<dbReference type="InterPro" id="IPR050194">
    <property type="entry name" value="Glycosyltransferase_grp1"/>
</dbReference>
<evidence type="ECO:0000259" key="5">
    <source>
        <dbReference type="Pfam" id="PF13579"/>
    </source>
</evidence>
<proteinExistence type="predicted"/>